<dbReference type="InterPro" id="IPR004143">
    <property type="entry name" value="BPL_LPL_catalytic"/>
</dbReference>
<comment type="pathway">
    <text evidence="1">Protein modification; protein lipoylation via exogenous pathway; protein N(6)-(lipoyl)lysine from lipoate: step 2/2.</text>
</comment>
<dbReference type="InterPro" id="IPR004562">
    <property type="entry name" value="LipoylTrfase_LipoateP_Ligase"/>
</dbReference>
<protein>
    <submittedName>
        <fullName evidence="3">Biotin/lipoate A/B protein ligase family protein</fullName>
    </submittedName>
</protein>
<dbReference type="Gene3D" id="3.30.930.10">
    <property type="entry name" value="Bira Bifunctional Protein, Domain 2"/>
    <property type="match status" value="1"/>
</dbReference>
<dbReference type="PANTHER" id="PTHR12561">
    <property type="entry name" value="LIPOATE-PROTEIN LIGASE"/>
    <property type="match status" value="1"/>
</dbReference>
<comment type="caution">
    <text evidence="3">The sequence shown here is derived from an EMBL/GenBank/DDBJ whole genome shotgun (WGS) entry which is preliminary data.</text>
</comment>
<dbReference type="Pfam" id="PF21948">
    <property type="entry name" value="LplA-B_cat"/>
    <property type="match status" value="1"/>
</dbReference>
<gene>
    <name evidence="3" type="ORF">ACFFK8_04715</name>
</gene>
<sequence length="236" mass="26952">MIYIDLKTTATHRLSFYLAMEEYVARSVYAGEDCFFMWQVEPTVIFGRNQVAENEVDLAYCRTEGIDVFRRKSGGGCVYADMSNVMLSYITRENDLTEAFDHYLALLTAALQRIGIPAVRNDHNDVMLGGHKISGNAIWHLPGRTIAHGTLLYDTRMEHMTRAITPGKQKLDKNGVQSVAQRITLLKDYTTLSLEDIKRSLRNTICDKTHCLTEADEDGIRLIEREYLDPQFIYSK</sequence>
<dbReference type="GO" id="GO:0016874">
    <property type="term" value="F:ligase activity"/>
    <property type="evidence" value="ECO:0007669"/>
    <property type="project" value="UniProtKB-KW"/>
</dbReference>
<dbReference type="CDD" id="cd16443">
    <property type="entry name" value="LplA"/>
    <property type="match status" value="1"/>
</dbReference>
<proteinExistence type="predicted"/>
<dbReference type="RefSeq" id="WP_027951698.1">
    <property type="nucleotide sequence ID" value="NZ_JADU01000006.1"/>
</dbReference>
<accession>A0ABV5ZLK7</accession>
<evidence type="ECO:0000259" key="2">
    <source>
        <dbReference type="PROSITE" id="PS51733"/>
    </source>
</evidence>
<dbReference type="PANTHER" id="PTHR12561:SF3">
    <property type="entry name" value="LIPOYLTRANSFERASE 1, MITOCHONDRIAL"/>
    <property type="match status" value="1"/>
</dbReference>
<dbReference type="EMBL" id="JBHLZF010000001">
    <property type="protein sequence ID" value="MFB9897126.1"/>
    <property type="molecule type" value="Genomic_DNA"/>
</dbReference>
<evidence type="ECO:0000256" key="1">
    <source>
        <dbReference type="ARBA" id="ARBA00005085"/>
    </source>
</evidence>
<evidence type="ECO:0000313" key="4">
    <source>
        <dbReference type="Proteomes" id="UP001589688"/>
    </source>
</evidence>
<dbReference type="PROSITE" id="PS51733">
    <property type="entry name" value="BPL_LPL_CATALYTIC"/>
    <property type="match status" value="1"/>
</dbReference>
<dbReference type="Proteomes" id="UP001589688">
    <property type="component" value="Unassembled WGS sequence"/>
</dbReference>
<keyword evidence="3" id="KW-0436">Ligase</keyword>
<dbReference type="InterPro" id="IPR045864">
    <property type="entry name" value="aa-tRNA-synth_II/BPL/LPL"/>
</dbReference>
<name>A0ABV5ZLK7_9BACT</name>
<dbReference type="SUPFAM" id="SSF55681">
    <property type="entry name" value="Class II aaRS and biotin synthetases"/>
    <property type="match status" value="1"/>
</dbReference>
<organism evidence="3 4">
    <name type="scientific">Hallella seregens ATCC 51272</name>
    <dbReference type="NCBI Taxonomy" id="1336250"/>
    <lineage>
        <taxon>Bacteria</taxon>
        <taxon>Pseudomonadati</taxon>
        <taxon>Bacteroidota</taxon>
        <taxon>Bacteroidia</taxon>
        <taxon>Bacteroidales</taxon>
        <taxon>Prevotellaceae</taxon>
        <taxon>Hallella</taxon>
    </lineage>
</organism>
<evidence type="ECO:0000313" key="3">
    <source>
        <dbReference type="EMBL" id="MFB9897126.1"/>
    </source>
</evidence>
<keyword evidence="4" id="KW-1185">Reference proteome</keyword>
<feature type="domain" description="BPL/LPL catalytic" evidence="2">
    <location>
        <begin position="29"/>
        <end position="213"/>
    </location>
</feature>
<reference evidence="3 4" key="1">
    <citation type="submission" date="2024-09" db="EMBL/GenBank/DDBJ databases">
        <authorList>
            <person name="Sun Q."/>
            <person name="Mori K."/>
        </authorList>
    </citation>
    <scope>NUCLEOTIDE SEQUENCE [LARGE SCALE GENOMIC DNA]</scope>
    <source>
        <strain evidence="3 4">ATCC 51272</strain>
    </source>
</reference>